<feature type="region of interest" description="Disordered" evidence="1">
    <location>
        <begin position="91"/>
        <end position="112"/>
    </location>
</feature>
<proteinExistence type="predicted"/>
<sequence>MCALAHAGPLCDACWLFSPYSALWCLSSAETGDVKDGELSFSQGHGASRKGEQNLVVSLSTGGRGPCCDTPPLPPLPPRVSAFPFSMSTPHKLSSISPWVTAPQNNPPPPPNLVLLPAASSL</sequence>
<accession>A0A6B0UNZ5</accession>
<evidence type="ECO:0000313" key="2">
    <source>
        <dbReference type="EMBL" id="MXU91405.1"/>
    </source>
</evidence>
<protein>
    <submittedName>
        <fullName evidence="2">Uncharacterized protein</fullName>
    </submittedName>
</protein>
<reference evidence="2" key="1">
    <citation type="submission" date="2019-12" db="EMBL/GenBank/DDBJ databases">
        <title>An insight into the sialome of adult female Ixodes ricinus ticks feeding for 6 days.</title>
        <authorList>
            <person name="Perner J."/>
            <person name="Ribeiro J.M.C."/>
        </authorList>
    </citation>
    <scope>NUCLEOTIDE SEQUENCE</scope>
    <source>
        <strain evidence="2">Semi-engorged</strain>
        <tissue evidence="2">Salivary glands</tissue>
    </source>
</reference>
<organism evidence="2">
    <name type="scientific">Ixodes ricinus</name>
    <name type="common">Common tick</name>
    <name type="synonym">Acarus ricinus</name>
    <dbReference type="NCBI Taxonomy" id="34613"/>
    <lineage>
        <taxon>Eukaryota</taxon>
        <taxon>Metazoa</taxon>
        <taxon>Ecdysozoa</taxon>
        <taxon>Arthropoda</taxon>
        <taxon>Chelicerata</taxon>
        <taxon>Arachnida</taxon>
        <taxon>Acari</taxon>
        <taxon>Parasitiformes</taxon>
        <taxon>Ixodida</taxon>
        <taxon>Ixodoidea</taxon>
        <taxon>Ixodidae</taxon>
        <taxon>Ixodinae</taxon>
        <taxon>Ixodes</taxon>
    </lineage>
</organism>
<dbReference type="EMBL" id="GIFC01009322">
    <property type="protein sequence ID" value="MXU91405.1"/>
    <property type="molecule type" value="Transcribed_RNA"/>
</dbReference>
<dbReference type="AlphaFoldDB" id="A0A6B0UNZ5"/>
<evidence type="ECO:0000256" key="1">
    <source>
        <dbReference type="SAM" id="MobiDB-lite"/>
    </source>
</evidence>
<name>A0A6B0UNZ5_IXORI</name>